<reference evidence="4" key="1">
    <citation type="journal article" date="2021" name="Nat. Commun.">
        <title>Genetic determinants of endophytism in the Arabidopsis root mycobiome.</title>
        <authorList>
            <person name="Mesny F."/>
            <person name="Miyauchi S."/>
            <person name="Thiergart T."/>
            <person name="Pickel B."/>
            <person name="Atanasova L."/>
            <person name="Karlsson M."/>
            <person name="Huettel B."/>
            <person name="Barry K.W."/>
            <person name="Haridas S."/>
            <person name="Chen C."/>
            <person name="Bauer D."/>
            <person name="Andreopoulos W."/>
            <person name="Pangilinan J."/>
            <person name="LaButti K."/>
            <person name="Riley R."/>
            <person name="Lipzen A."/>
            <person name="Clum A."/>
            <person name="Drula E."/>
            <person name="Henrissat B."/>
            <person name="Kohler A."/>
            <person name="Grigoriev I.V."/>
            <person name="Martin F.M."/>
            <person name="Hacquard S."/>
        </authorList>
    </citation>
    <scope>NUCLEOTIDE SEQUENCE</scope>
    <source>
        <strain evidence="4">MPI-CAGE-AT-0016</strain>
    </source>
</reference>
<keyword evidence="2" id="KW-0812">Transmembrane</keyword>
<protein>
    <submittedName>
        <fullName evidence="4">Uncharacterized protein</fullName>
    </submittedName>
</protein>
<evidence type="ECO:0000313" key="5">
    <source>
        <dbReference type="Proteomes" id="UP000813385"/>
    </source>
</evidence>
<comment type="caution">
    <text evidence="4">The sequence shown here is derived from an EMBL/GenBank/DDBJ whole genome shotgun (WGS) entry which is preliminary data.</text>
</comment>
<dbReference type="Proteomes" id="UP000813385">
    <property type="component" value="Unassembled WGS sequence"/>
</dbReference>
<sequence>MSLARSIVLTLGLAAVLGSAQGPSKTLNPAFASLVLAAHERQRDAAPTPTVHVAHRVGFDRRQNSKSSSPIVVTEAPDSTCGFLSASPGNAITCQNSGICSWATTLSAIICADVANDISYSAKLICLERSEATNTLVCNDVCQSNEFNLLCTNETAPFCRTYIFPSGVTDFRCASTSVAQPQSIDFTYEGQTDRVFTTSTWSDDPISAFSTSSSSSFSKTEESSTTSTTSTPSVDIVSPTPDPPPPPSTNVGAIVGGVVGGVAVLALIGFGIFFMLRRRAAKSAQAGGKNDAQNPGGTQPQPVQQYHYAVSGASPVPAEGWMGPPAQSPLTTPVSGATYDNFSDIHTTRMSKVHSPVSPETTEISQPTIVPGEIHEVDADTMGHHHGGIHEMR</sequence>
<keyword evidence="5" id="KW-1185">Reference proteome</keyword>
<keyword evidence="3" id="KW-0732">Signal</keyword>
<feature type="chain" id="PRO_5035479445" evidence="3">
    <location>
        <begin position="21"/>
        <end position="393"/>
    </location>
</feature>
<dbReference type="AlphaFoldDB" id="A0A8K0TUA4"/>
<gene>
    <name evidence="4" type="ORF">B0T11DRAFT_315103</name>
</gene>
<feature type="transmembrane region" description="Helical" evidence="2">
    <location>
        <begin position="251"/>
        <end position="276"/>
    </location>
</feature>
<proteinExistence type="predicted"/>
<evidence type="ECO:0000313" key="4">
    <source>
        <dbReference type="EMBL" id="KAH7376927.1"/>
    </source>
</evidence>
<dbReference type="EMBL" id="JAGPXD010000001">
    <property type="protein sequence ID" value="KAH7376927.1"/>
    <property type="molecule type" value="Genomic_DNA"/>
</dbReference>
<dbReference type="OrthoDB" id="5347452at2759"/>
<feature type="region of interest" description="Disordered" evidence="1">
    <location>
        <begin position="208"/>
        <end position="249"/>
    </location>
</feature>
<name>A0A8K0TUA4_9PEZI</name>
<organism evidence="4 5">
    <name type="scientific">Plectosphaerella cucumerina</name>
    <dbReference type="NCBI Taxonomy" id="40658"/>
    <lineage>
        <taxon>Eukaryota</taxon>
        <taxon>Fungi</taxon>
        <taxon>Dikarya</taxon>
        <taxon>Ascomycota</taxon>
        <taxon>Pezizomycotina</taxon>
        <taxon>Sordariomycetes</taxon>
        <taxon>Hypocreomycetidae</taxon>
        <taxon>Glomerellales</taxon>
        <taxon>Plectosphaerellaceae</taxon>
        <taxon>Plectosphaerella</taxon>
    </lineage>
</organism>
<evidence type="ECO:0000256" key="2">
    <source>
        <dbReference type="SAM" id="Phobius"/>
    </source>
</evidence>
<feature type="signal peptide" evidence="3">
    <location>
        <begin position="1"/>
        <end position="20"/>
    </location>
</feature>
<evidence type="ECO:0000256" key="1">
    <source>
        <dbReference type="SAM" id="MobiDB-lite"/>
    </source>
</evidence>
<feature type="compositionally biased region" description="Low complexity" evidence="1">
    <location>
        <begin position="208"/>
        <end position="239"/>
    </location>
</feature>
<accession>A0A8K0TUA4</accession>
<keyword evidence="2" id="KW-1133">Transmembrane helix</keyword>
<keyword evidence="2" id="KW-0472">Membrane</keyword>
<evidence type="ECO:0000256" key="3">
    <source>
        <dbReference type="SAM" id="SignalP"/>
    </source>
</evidence>